<dbReference type="InterPro" id="IPR013154">
    <property type="entry name" value="ADH-like_N"/>
</dbReference>
<dbReference type="Proteomes" id="UP001596425">
    <property type="component" value="Unassembled WGS sequence"/>
</dbReference>
<keyword evidence="2" id="KW-0479">Metal-binding</keyword>
<sequence length="338" mass="36823">MKAIGYTDNLPIDHPEALLERELLTPHPGDWDLLVNVQAVSVNPVDTKVRLGAPVGADGFRVLGWDACGIVHSTGPEVDGFRPGDRVWYAGDYGRAGSNAEQQLVDARLVSRSPASLTPAQAAALPLTSLTAWEALFERLGYSAEPSEWNRANPLLIINGAGGVGSIALQLCRLAGIPVTATASRAQSRDWCRQMGATDVIDHAELAQWPEASFARILCCHDTDRYFDTMARLVAPQGLICALSSTKEPHQLQPLMSKSAGFVWEFMFTRSQYHTADMGRQGQILEAVARLVDEGQLQSTLTETVTGLSADNIRNMHRRQEEGGLIGKQVLLLDGRER</sequence>
<dbReference type="SUPFAM" id="SSF51735">
    <property type="entry name" value="NAD(P)-binding Rossmann-fold domains"/>
    <property type="match status" value="1"/>
</dbReference>
<proteinExistence type="inferred from homology"/>
<dbReference type="Pfam" id="PF00107">
    <property type="entry name" value="ADH_zinc_N"/>
    <property type="match status" value="1"/>
</dbReference>
<dbReference type="Pfam" id="PF08240">
    <property type="entry name" value="ADH_N"/>
    <property type="match status" value="1"/>
</dbReference>
<dbReference type="Gene3D" id="3.40.50.720">
    <property type="entry name" value="NAD(P)-binding Rossmann-like Domain"/>
    <property type="match status" value="1"/>
</dbReference>
<organism evidence="4 5">
    <name type="scientific">Microbulbifer taiwanensis</name>
    <dbReference type="NCBI Taxonomy" id="986746"/>
    <lineage>
        <taxon>Bacteria</taxon>
        <taxon>Pseudomonadati</taxon>
        <taxon>Pseudomonadota</taxon>
        <taxon>Gammaproteobacteria</taxon>
        <taxon>Cellvibrionales</taxon>
        <taxon>Microbulbiferaceae</taxon>
        <taxon>Microbulbifer</taxon>
    </lineage>
</organism>
<dbReference type="CDD" id="cd08252">
    <property type="entry name" value="AL_MDR"/>
    <property type="match status" value="1"/>
</dbReference>
<dbReference type="InterPro" id="IPR020843">
    <property type="entry name" value="ER"/>
</dbReference>
<dbReference type="SUPFAM" id="SSF50129">
    <property type="entry name" value="GroES-like"/>
    <property type="match status" value="1"/>
</dbReference>
<dbReference type="PANTHER" id="PTHR11695:SF294">
    <property type="entry name" value="RETICULON-4-INTERACTING PROTEIN 1, MITOCHONDRIAL"/>
    <property type="match status" value="1"/>
</dbReference>
<name>A0ABW1YMT3_9GAMM</name>
<accession>A0ABW1YMT3</accession>
<dbReference type="InterPro" id="IPR014182">
    <property type="entry name" value="ADH_Zn_typ-1"/>
</dbReference>
<evidence type="ECO:0000256" key="1">
    <source>
        <dbReference type="ARBA" id="ARBA00010371"/>
    </source>
</evidence>
<comment type="similarity">
    <text evidence="1 2">Belongs to the zinc-containing alcohol dehydrogenase family. Quinone oxidoreductase subfamily.</text>
</comment>
<dbReference type="InterPro" id="IPR050700">
    <property type="entry name" value="YIM1/Zinc_Alcohol_DH_Fams"/>
</dbReference>
<keyword evidence="2" id="KW-0560">Oxidoreductase</keyword>
<dbReference type="Gene3D" id="3.90.180.10">
    <property type="entry name" value="Medium-chain alcohol dehydrogenases, catalytic domain"/>
    <property type="match status" value="1"/>
</dbReference>
<evidence type="ECO:0000313" key="4">
    <source>
        <dbReference type="EMBL" id="MFC6633713.1"/>
    </source>
</evidence>
<dbReference type="InterPro" id="IPR013149">
    <property type="entry name" value="ADH-like_C"/>
</dbReference>
<protein>
    <recommendedName>
        <fullName evidence="2">Zinc-type alcohol dehydrogenase-like protein</fullName>
    </recommendedName>
</protein>
<evidence type="ECO:0000256" key="2">
    <source>
        <dbReference type="RuleBase" id="RU364000"/>
    </source>
</evidence>
<dbReference type="SMART" id="SM00829">
    <property type="entry name" value="PKS_ER"/>
    <property type="match status" value="1"/>
</dbReference>
<dbReference type="InterPro" id="IPR036291">
    <property type="entry name" value="NAD(P)-bd_dom_sf"/>
</dbReference>
<dbReference type="NCBIfam" id="TIGR02817">
    <property type="entry name" value="adh_fam_1"/>
    <property type="match status" value="1"/>
</dbReference>
<gene>
    <name evidence="4" type="ORF">ACFQBM_10490</name>
</gene>
<evidence type="ECO:0000259" key="3">
    <source>
        <dbReference type="SMART" id="SM00829"/>
    </source>
</evidence>
<dbReference type="InterPro" id="IPR011032">
    <property type="entry name" value="GroES-like_sf"/>
</dbReference>
<evidence type="ECO:0000313" key="5">
    <source>
        <dbReference type="Proteomes" id="UP001596425"/>
    </source>
</evidence>
<feature type="domain" description="Enoyl reductase (ER)" evidence="3">
    <location>
        <begin position="13"/>
        <end position="331"/>
    </location>
</feature>
<keyword evidence="2" id="KW-0862">Zinc</keyword>
<dbReference type="PANTHER" id="PTHR11695">
    <property type="entry name" value="ALCOHOL DEHYDROGENASE RELATED"/>
    <property type="match status" value="1"/>
</dbReference>
<reference evidence="5" key="1">
    <citation type="journal article" date="2019" name="Int. J. Syst. Evol. Microbiol.">
        <title>The Global Catalogue of Microorganisms (GCM) 10K type strain sequencing project: providing services to taxonomists for standard genome sequencing and annotation.</title>
        <authorList>
            <consortium name="The Broad Institute Genomics Platform"/>
            <consortium name="The Broad Institute Genome Sequencing Center for Infectious Disease"/>
            <person name="Wu L."/>
            <person name="Ma J."/>
        </authorList>
    </citation>
    <scope>NUCLEOTIDE SEQUENCE [LARGE SCALE GENOMIC DNA]</scope>
    <source>
        <strain evidence="5">CGMCC 1.13718</strain>
    </source>
</reference>
<comment type="caution">
    <text evidence="4">The sequence shown here is derived from an EMBL/GenBank/DDBJ whole genome shotgun (WGS) entry which is preliminary data.</text>
</comment>
<dbReference type="EMBL" id="JBHSVR010000001">
    <property type="protein sequence ID" value="MFC6633713.1"/>
    <property type="molecule type" value="Genomic_DNA"/>
</dbReference>
<keyword evidence="5" id="KW-1185">Reference proteome</keyword>
<dbReference type="RefSeq" id="WP_193190878.1">
    <property type="nucleotide sequence ID" value="NZ_JACZFR010000015.1"/>
</dbReference>